<evidence type="ECO:0000313" key="6">
    <source>
        <dbReference type="Proteomes" id="UP000316609"/>
    </source>
</evidence>
<evidence type="ECO:0000256" key="3">
    <source>
        <dbReference type="PROSITE-ProRule" id="PRU00339"/>
    </source>
</evidence>
<sequence>MRPVPPGFDASVWEQLERARAQASSGDVADAGELYRYAYEACRARQDHYYASVIAHQAGVAEPELAKKHEWNLIAVAEADAVTDRTRVRDFYASNLNNLGMTYAQLGERARAKKTFERALRHAAELAPGAYADQVRGGIERNLARLSTEDSGTNADTTVRRATDDDVPPLTRLINAAYRALGEMGLNFTGVTQDDATTRLRMNGCEVFVIERQERLIGTVKIRIRDDGGIRYAEMTQLAVHPVQQHGGLGTRLVGLVEKRAMELGVDRVRLDTAIPARDLVRWYERRGYAAVGEIQRVGKNYRSVILEKVLS</sequence>
<dbReference type="SUPFAM" id="SSF48452">
    <property type="entry name" value="TPR-like"/>
    <property type="match status" value="1"/>
</dbReference>
<gene>
    <name evidence="5" type="ORF">E6K78_11375</name>
</gene>
<dbReference type="AlphaFoldDB" id="A0A538TGB2"/>
<dbReference type="Pfam" id="PF00583">
    <property type="entry name" value="Acetyltransf_1"/>
    <property type="match status" value="1"/>
</dbReference>
<name>A0A538TGB2_UNCEI</name>
<dbReference type="PANTHER" id="PTHR43877:SF1">
    <property type="entry name" value="ACETYLTRANSFERASE"/>
    <property type="match status" value="1"/>
</dbReference>
<feature type="repeat" description="TPR" evidence="3">
    <location>
        <begin position="93"/>
        <end position="126"/>
    </location>
</feature>
<evidence type="ECO:0000259" key="4">
    <source>
        <dbReference type="PROSITE" id="PS51186"/>
    </source>
</evidence>
<dbReference type="CDD" id="cd04301">
    <property type="entry name" value="NAT_SF"/>
    <property type="match status" value="1"/>
</dbReference>
<dbReference type="PROSITE" id="PS50005">
    <property type="entry name" value="TPR"/>
    <property type="match status" value="1"/>
</dbReference>
<protein>
    <submittedName>
        <fullName evidence="5">GNAT family N-acetyltransferase</fullName>
    </submittedName>
</protein>
<dbReference type="GO" id="GO:0016747">
    <property type="term" value="F:acyltransferase activity, transferring groups other than amino-acyl groups"/>
    <property type="evidence" value="ECO:0007669"/>
    <property type="project" value="InterPro"/>
</dbReference>
<feature type="domain" description="N-acetyltransferase" evidence="4">
    <location>
        <begin position="157"/>
        <end position="312"/>
    </location>
</feature>
<reference evidence="5 6" key="1">
    <citation type="journal article" date="2019" name="Nat. Microbiol.">
        <title>Mediterranean grassland soil C-N compound turnover is dependent on rainfall and depth, and is mediated by genomically divergent microorganisms.</title>
        <authorList>
            <person name="Diamond S."/>
            <person name="Andeer P.F."/>
            <person name="Li Z."/>
            <person name="Crits-Christoph A."/>
            <person name="Burstein D."/>
            <person name="Anantharaman K."/>
            <person name="Lane K.R."/>
            <person name="Thomas B.C."/>
            <person name="Pan C."/>
            <person name="Northen T.R."/>
            <person name="Banfield J.F."/>
        </authorList>
    </citation>
    <scope>NUCLEOTIDE SEQUENCE [LARGE SCALE GENOMIC DNA]</scope>
    <source>
        <strain evidence="5">WS_8</strain>
    </source>
</reference>
<keyword evidence="2" id="KW-0012">Acyltransferase</keyword>
<dbReference type="PANTHER" id="PTHR43877">
    <property type="entry name" value="AMINOALKYLPHOSPHONATE N-ACETYLTRANSFERASE-RELATED-RELATED"/>
    <property type="match status" value="1"/>
</dbReference>
<proteinExistence type="predicted"/>
<dbReference type="InterPro" id="IPR016181">
    <property type="entry name" value="Acyl_CoA_acyltransferase"/>
</dbReference>
<comment type="caution">
    <text evidence="5">The sequence shown here is derived from an EMBL/GenBank/DDBJ whole genome shotgun (WGS) entry which is preliminary data.</text>
</comment>
<dbReference type="SUPFAM" id="SSF55729">
    <property type="entry name" value="Acyl-CoA N-acyltransferases (Nat)"/>
    <property type="match status" value="1"/>
</dbReference>
<evidence type="ECO:0000313" key="5">
    <source>
        <dbReference type="EMBL" id="TMQ62663.1"/>
    </source>
</evidence>
<evidence type="ECO:0000256" key="1">
    <source>
        <dbReference type="ARBA" id="ARBA00022679"/>
    </source>
</evidence>
<dbReference type="Gene3D" id="3.40.630.30">
    <property type="match status" value="1"/>
</dbReference>
<keyword evidence="3" id="KW-0802">TPR repeat</keyword>
<dbReference type="InterPro" id="IPR050832">
    <property type="entry name" value="Bact_Acetyltransf"/>
</dbReference>
<evidence type="ECO:0000256" key="2">
    <source>
        <dbReference type="ARBA" id="ARBA00023315"/>
    </source>
</evidence>
<dbReference type="InterPro" id="IPR019734">
    <property type="entry name" value="TPR_rpt"/>
</dbReference>
<dbReference type="Proteomes" id="UP000316609">
    <property type="component" value="Unassembled WGS sequence"/>
</dbReference>
<dbReference type="InterPro" id="IPR000182">
    <property type="entry name" value="GNAT_dom"/>
</dbReference>
<dbReference type="InterPro" id="IPR011990">
    <property type="entry name" value="TPR-like_helical_dom_sf"/>
</dbReference>
<dbReference type="PROSITE" id="PS51186">
    <property type="entry name" value="GNAT"/>
    <property type="match status" value="1"/>
</dbReference>
<keyword evidence="1 5" id="KW-0808">Transferase</keyword>
<organism evidence="5 6">
    <name type="scientific">Eiseniibacteriota bacterium</name>
    <dbReference type="NCBI Taxonomy" id="2212470"/>
    <lineage>
        <taxon>Bacteria</taxon>
        <taxon>Candidatus Eiseniibacteriota</taxon>
    </lineage>
</organism>
<dbReference type="EMBL" id="VBOY01000126">
    <property type="protein sequence ID" value="TMQ62663.1"/>
    <property type="molecule type" value="Genomic_DNA"/>
</dbReference>
<accession>A0A538TGB2</accession>